<feature type="signal peptide" evidence="3">
    <location>
        <begin position="1"/>
        <end position="33"/>
    </location>
</feature>
<dbReference type="AlphaFoldDB" id="A0A804JIH1"/>
<feature type="compositionally biased region" description="Low complexity" evidence="1">
    <location>
        <begin position="82"/>
        <end position="98"/>
    </location>
</feature>
<evidence type="ECO:0000313" key="6">
    <source>
        <dbReference type="Proteomes" id="UP000012960"/>
    </source>
</evidence>
<evidence type="ECO:0000256" key="2">
    <source>
        <dbReference type="SAM" id="Phobius"/>
    </source>
</evidence>
<keyword evidence="2" id="KW-0472">Membrane</keyword>
<proteinExistence type="predicted"/>
<evidence type="ECO:0000256" key="3">
    <source>
        <dbReference type="SAM" id="SignalP"/>
    </source>
</evidence>
<keyword evidence="6" id="KW-1185">Reference proteome</keyword>
<dbReference type="OrthoDB" id="786051at2759"/>
<feature type="compositionally biased region" description="Gly residues" evidence="1">
    <location>
        <begin position="63"/>
        <end position="81"/>
    </location>
</feature>
<reference evidence="4" key="1">
    <citation type="submission" date="2021-03" db="EMBL/GenBank/DDBJ databases">
        <authorList>
            <consortium name="Genoscope - CEA"/>
            <person name="William W."/>
        </authorList>
    </citation>
    <scope>NUCLEOTIDE SEQUENCE</scope>
    <source>
        <strain evidence="4">Doubled-haploid Pahang</strain>
    </source>
</reference>
<evidence type="ECO:0000313" key="5">
    <source>
        <dbReference type="EnsemblPlants" id="Ma06_p20680.1"/>
    </source>
</evidence>
<accession>A0A804JIH1</accession>
<dbReference type="InParanoid" id="A0A804JIH1"/>
<sequence>MNCVWLRVVADMKRSNQLLLLFFFLLLLRMVHSLDTRGLARIQEAAAATNTTAAAVEKVTGGASSGGRGGGHGSSTGGTDGGNTDSSTSSGSGYGSATPNLQGAADHPRNDKPRNRNDASSYRLPLPVILTAVAFSLLLLLHDIYY</sequence>
<feature type="transmembrane region" description="Helical" evidence="2">
    <location>
        <begin position="122"/>
        <end position="141"/>
    </location>
</feature>
<evidence type="ECO:0000313" key="4">
    <source>
        <dbReference type="EMBL" id="CAG1846863.1"/>
    </source>
</evidence>
<keyword evidence="3" id="KW-0732">Signal</keyword>
<dbReference type="Gramene" id="Ma06_t20680.1">
    <property type="protein sequence ID" value="Ma06_p20680.1"/>
    <property type="gene ID" value="Ma06_g20680"/>
</dbReference>
<dbReference type="Proteomes" id="UP000012960">
    <property type="component" value="Unplaced"/>
</dbReference>
<feature type="region of interest" description="Disordered" evidence="1">
    <location>
        <begin position="58"/>
        <end position="120"/>
    </location>
</feature>
<feature type="compositionally biased region" description="Basic and acidic residues" evidence="1">
    <location>
        <begin position="106"/>
        <end position="117"/>
    </location>
</feature>
<keyword evidence="2" id="KW-1133">Transmembrane helix</keyword>
<organism evidence="5 6">
    <name type="scientific">Musa acuminata subsp. malaccensis</name>
    <name type="common">Wild banana</name>
    <name type="synonym">Musa malaccensis</name>
    <dbReference type="NCBI Taxonomy" id="214687"/>
    <lineage>
        <taxon>Eukaryota</taxon>
        <taxon>Viridiplantae</taxon>
        <taxon>Streptophyta</taxon>
        <taxon>Embryophyta</taxon>
        <taxon>Tracheophyta</taxon>
        <taxon>Spermatophyta</taxon>
        <taxon>Magnoliopsida</taxon>
        <taxon>Liliopsida</taxon>
        <taxon>Zingiberales</taxon>
        <taxon>Musaceae</taxon>
        <taxon>Musa</taxon>
    </lineage>
</organism>
<name>A0A804JIH1_MUSAM</name>
<dbReference type="EnsemblPlants" id="Ma06_t20680.1">
    <property type="protein sequence ID" value="Ma06_p20680.1"/>
    <property type="gene ID" value="Ma06_g20680"/>
</dbReference>
<keyword evidence="2" id="KW-0812">Transmembrane</keyword>
<evidence type="ECO:0000256" key="1">
    <source>
        <dbReference type="SAM" id="MobiDB-lite"/>
    </source>
</evidence>
<feature type="chain" id="PRO_5036219960" evidence="3">
    <location>
        <begin position="34"/>
        <end position="146"/>
    </location>
</feature>
<gene>
    <name evidence="4" type="ORF">GSMUA_166580.1</name>
</gene>
<protein>
    <submittedName>
        <fullName evidence="4">(wild Malaysian banana) hypothetical protein</fullName>
    </submittedName>
</protein>
<dbReference type="EMBL" id="HG996471">
    <property type="protein sequence ID" value="CAG1846863.1"/>
    <property type="molecule type" value="Genomic_DNA"/>
</dbReference>
<reference evidence="5" key="2">
    <citation type="submission" date="2021-05" db="UniProtKB">
        <authorList>
            <consortium name="EnsemblPlants"/>
        </authorList>
    </citation>
    <scope>IDENTIFICATION</scope>
    <source>
        <strain evidence="5">subsp. malaccensis</strain>
    </source>
</reference>